<comment type="caution">
    <text evidence="2">The sequence shown here is derived from an EMBL/GenBank/DDBJ whole genome shotgun (WGS) entry which is preliminary data.</text>
</comment>
<dbReference type="EMBL" id="BNAT01000019">
    <property type="protein sequence ID" value="GHE33940.1"/>
    <property type="molecule type" value="Genomic_DNA"/>
</dbReference>
<reference evidence="2" key="1">
    <citation type="journal article" date="2014" name="Int. J. Syst. Evol. Microbiol.">
        <title>Complete genome sequence of Corynebacterium casei LMG S-19264T (=DSM 44701T), isolated from a smear-ripened cheese.</title>
        <authorList>
            <consortium name="US DOE Joint Genome Institute (JGI-PGF)"/>
            <person name="Walter F."/>
            <person name="Albersmeier A."/>
            <person name="Kalinowski J."/>
            <person name="Ruckert C."/>
        </authorList>
    </citation>
    <scope>NUCLEOTIDE SEQUENCE</scope>
    <source>
        <strain evidence="2">CGMCC 4.7403</strain>
    </source>
</reference>
<dbReference type="Proteomes" id="UP000603227">
    <property type="component" value="Unassembled WGS sequence"/>
</dbReference>
<organism evidence="2 3">
    <name type="scientific">Streptomyces capitiformicae</name>
    <dbReference type="NCBI Taxonomy" id="2014920"/>
    <lineage>
        <taxon>Bacteria</taxon>
        <taxon>Bacillati</taxon>
        <taxon>Actinomycetota</taxon>
        <taxon>Actinomycetes</taxon>
        <taxon>Kitasatosporales</taxon>
        <taxon>Streptomycetaceae</taxon>
        <taxon>Streptomyces</taxon>
    </lineage>
</organism>
<name>A0A919DCY0_9ACTN</name>
<proteinExistence type="predicted"/>
<evidence type="ECO:0000313" key="3">
    <source>
        <dbReference type="Proteomes" id="UP000603227"/>
    </source>
</evidence>
<sequence length="73" mass="7694">MSSEQSGSTSHARPVACDGDTGRLDVVPEAPVYGTKLRWSAPKLISAVNTTVQFALPCQSPLSHCNRPHCGGD</sequence>
<accession>A0A919DCY0</accession>
<gene>
    <name evidence="2" type="ORF">GCM10017771_51250</name>
</gene>
<feature type="compositionally biased region" description="Polar residues" evidence="1">
    <location>
        <begin position="1"/>
        <end position="11"/>
    </location>
</feature>
<keyword evidence="3" id="KW-1185">Reference proteome</keyword>
<evidence type="ECO:0000256" key="1">
    <source>
        <dbReference type="SAM" id="MobiDB-lite"/>
    </source>
</evidence>
<reference evidence="2" key="2">
    <citation type="submission" date="2020-09" db="EMBL/GenBank/DDBJ databases">
        <authorList>
            <person name="Sun Q."/>
            <person name="Zhou Y."/>
        </authorList>
    </citation>
    <scope>NUCLEOTIDE SEQUENCE</scope>
    <source>
        <strain evidence="2">CGMCC 4.7403</strain>
    </source>
</reference>
<dbReference type="AlphaFoldDB" id="A0A919DCY0"/>
<evidence type="ECO:0000313" key="2">
    <source>
        <dbReference type="EMBL" id="GHE33940.1"/>
    </source>
</evidence>
<feature type="region of interest" description="Disordered" evidence="1">
    <location>
        <begin position="1"/>
        <end position="22"/>
    </location>
</feature>
<protein>
    <submittedName>
        <fullName evidence="2">Uncharacterized protein</fullName>
    </submittedName>
</protein>